<dbReference type="GO" id="GO:0009986">
    <property type="term" value="C:cell surface"/>
    <property type="evidence" value="ECO:0007669"/>
    <property type="project" value="TreeGrafter"/>
</dbReference>
<feature type="compositionally biased region" description="Low complexity" evidence="1">
    <location>
        <begin position="75"/>
        <end position="85"/>
    </location>
</feature>
<keyword evidence="2" id="KW-1133">Transmembrane helix</keyword>
<dbReference type="GO" id="GO:0016020">
    <property type="term" value="C:membrane"/>
    <property type="evidence" value="ECO:0007669"/>
    <property type="project" value="InterPro"/>
</dbReference>
<comment type="caution">
    <text evidence="3">The sequence shown here is derived from an EMBL/GenBank/DDBJ whole genome shotgun (WGS) entry which is preliminary data.</text>
</comment>
<sequence length="159" mass="17162">MDSIGTYQCTASNEAGQDSCIIQVTMHYVRGVGVVAGAVVGVVFGVLCIVLVVWLILHKKEKRKYEEEETPNEIRSGSSRSGASSTQSIVHNSTTRSQRLRPAATLKENGEPPTYSQVVSKEPEPEPEPDTGKISNATLERMGATAVMIPAQSRAFQTV</sequence>
<evidence type="ECO:0000256" key="2">
    <source>
        <dbReference type="SAM" id="Phobius"/>
    </source>
</evidence>
<dbReference type="PANTHER" id="PTHR44783">
    <property type="entry name" value="CXADR-LIKE MEMBRANE PROTEIN"/>
    <property type="match status" value="1"/>
</dbReference>
<dbReference type="Proteomes" id="UP000289886">
    <property type="component" value="Unassembled WGS sequence"/>
</dbReference>
<feature type="compositionally biased region" description="Polar residues" evidence="1">
    <location>
        <begin position="86"/>
        <end position="97"/>
    </location>
</feature>
<organism evidence="3 4">
    <name type="scientific">Acipenser ruthenus</name>
    <name type="common">Sterlet sturgeon</name>
    <dbReference type="NCBI Taxonomy" id="7906"/>
    <lineage>
        <taxon>Eukaryota</taxon>
        <taxon>Metazoa</taxon>
        <taxon>Chordata</taxon>
        <taxon>Craniata</taxon>
        <taxon>Vertebrata</taxon>
        <taxon>Euteleostomi</taxon>
        <taxon>Actinopterygii</taxon>
        <taxon>Chondrostei</taxon>
        <taxon>Acipenseriformes</taxon>
        <taxon>Acipenseridae</taxon>
        <taxon>Acipenser</taxon>
    </lineage>
</organism>
<protein>
    <submittedName>
        <fullName evidence="3">CXADR-like membrane protein</fullName>
    </submittedName>
</protein>
<evidence type="ECO:0000313" key="3">
    <source>
        <dbReference type="EMBL" id="RXM94082.1"/>
    </source>
</evidence>
<reference evidence="3 4" key="1">
    <citation type="submission" date="2019-01" db="EMBL/GenBank/DDBJ databases">
        <title>Draft Genome and Complete Hox-Cluster Characterization of the Sterlet Sturgeon (Acipenser ruthenus).</title>
        <authorList>
            <person name="Wei Q."/>
        </authorList>
    </citation>
    <scope>NUCLEOTIDE SEQUENCE [LARGE SCALE GENOMIC DNA]</scope>
    <source>
        <strain evidence="3">WHYD16114868_AA</strain>
        <tissue evidence="3">Blood</tissue>
    </source>
</reference>
<keyword evidence="2" id="KW-0472">Membrane</keyword>
<keyword evidence="2" id="KW-0812">Transmembrane</keyword>
<feature type="transmembrane region" description="Helical" evidence="2">
    <location>
        <begin position="34"/>
        <end position="57"/>
    </location>
</feature>
<proteinExistence type="predicted"/>
<dbReference type="PANTHER" id="PTHR44783:SF1">
    <property type="entry name" value="CXADR-LIKE MEMBRANE PROTEIN"/>
    <property type="match status" value="1"/>
</dbReference>
<dbReference type="InterPro" id="IPR042454">
    <property type="entry name" value="CLMP"/>
</dbReference>
<feature type="region of interest" description="Disordered" evidence="1">
    <location>
        <begin position="62"/>
        <end position="135"/>
    </location>
</feature>
<accession>A0A444V114</accession>
<name>A0A444V114_ACIRT</name>
<dbReference type="GO" id="GO:0005881">
    <property type="term" value="C:cytoplasmic microtubule"/>
    <property type="evidence" value="ECO:0007669"/>
    <property type="project" value="InterPro"/>
</dbReference>
<dbReference type="AlphaFoldDB" id="A0A444V114"/>
<gene>
    <name evidence="3" type="ORF">EOD39_18389</name>
</gene>
<evidence type="ECO:0000313" key="4">
    <source>
        <dbReference type="Proteomes" id="UP000289886"/>
    </source>
</evidence>
<evidence type="ECO:0000256" key="1">
    <source>
        <dbReference type="SAM" id="MobiDB-lite"/>
    </source>
</evidence>
<dbReference type="EMBL" id="SCEB01003809">
    <property type="protein sequence ID" value="RXM94082.1"/>
    <property type="molecule type" value="Genomic_DNA"/>
</dbReference>
<keyword evidence="4" id="KW-1185">Reference proteome</keyword>